<dbReference type="Gene3D" id="1.10.510.10">
    <property type="entry name" value="Transferase(Phosphotransferase) domain 1"/>
    <property type="match status" value="1"/>
</dbReference>
<comment type="subcellular location">
    <subcellularLocation>
        <location evidence="1">Cell membrane</location>
        <topology evidence="1">Single-pass type I membrane protein</topology>
    </subcellularLocation>
</comment>
<dbReference type="SUPFAM" id="SSF56112">
    <property type="entry name" value="Protein kinase-like (PK-like)"/>
    <property type="match status" value="1"/>
</dbReference>
<dbReference type="InterPro" id="IPR008266">
    <property type="entry name" value="Tyr_kinase_AS"/>
</dbReference>
<feature type="domain" description="Protein kinase" evidence="20">
    <location>
        <begin position="794"/>
        <end position="1057"/>
    </location>
</feature>
<dbReference type="PROSITE" id="PS50011">
    <property type="entry name" value="PROTEIN_KINASE_DOM"/>
    <property type="match status" value="1"/>
</dbReference>
<dbReference type="Pfam" id="PF23598">
    <property type="entry name" value="LRR_14"/>
    <property type="match status" value="1"/>
</dbReference>
<sequence length="1178" mass="129926">MLASLATLLLLLLLMATVVTSAPDLAAVPAEQARALLTWKASLDNQSQYTLRSWENTSASCNWRGIRCTMHRHRRRPVISGISLRGRRLRGSLGSLNFSALTTLAHLDLSHNHLAGSIPPDIKALVELENLLLQGNQIRGSIPLGLTNLTKLRSLMLDENEVSGEIPRHIGNMTNLMTLTVSDNHLVGHIPSEVGHLKHLVMLDLSSNNLSGSIPRNVGNLTKLTTLLLFQNQLSDQIPMELCRLANLNDLRLSFNKLVGSIPNSLSNLTKLTILYLGKNQLSGQIPRELGYLVNLQHMFLSANQLSGKIPNDLAYTKNLEELLLSHNKLSGSIPKSLGNLTKLTRLELQRNQFSGQIPRELGYLVNLEYLSLSKNTLAGNSTKLGNLHLDQNQLSGSLPQEIGNLTSLVLLAFAFNNLSGAFPSGLCAGGRLQHLSATNNKLVGPLPSSLLSCTSLVRVRLEWNNLEGDITKMGAHPNLVYIDISSNRLFGKLSHHWGESHKLTKLRASNNNINGVIPSSIGKLSQLRILDVSSNKLEGHIPPEIGSVTTLFNLSLSGNLLHGEVPQEIGSLNNLEYLDLSSNNLTGQLPRSIGNCLKLHFLKLSHNHLNGTIPIELGILVNLQDLLDLSDNSIDGAIPSVLGGLHMLQALNVSHNALSGNIPSSFQSMTSLLSMDVSYNKLEGQVPHTRLFEEASVRWFWHNKELCGVVKGLPPCDFPRSCGHGKKSRAILLAIIPVVLSFGFITALATWQCRKKKPKAEIANVVQQTKMFAIWNFDGEDVYRKIVDATNNFSDTHCIGSGGSGYVYKAQLPTGELFAVKKIHMVDDDDQFNREIHALMNIRHRNIVKLFGYCSATQERFLVYEYLDRGSLSAYLKHKETALELDWTRRLNIARDVAHALAYMHHDCFAPIVHRDITSNNILLDLEFKAHISDFGLAKVLDVDASNCTSLAGTKGYLAPELAYKTRVTEKCDVYSFGVLVLELFIGHHPADLLSSMDNRNKTILLGNLLDTRLPLPKAEIASEIFQVVGVAVRCIEPDPSHRPTMQQVIKLQDFQLTDAPDERFLIHGTSYSSRKAYQLLLHEDMEDDHAALIWRSRAPHKLKLFAWLLFRGRLNTKCNLFHKTIVPDASCPRCGGPSEDTAHPVPPLPSRSLDLGTAGPLPDGKIPGPVATPASR</sequence>
<dbReference type="FunFam" id="3.80.10.10:FF:000177">
    <property type="entry name" value="Leucine-rich repeat receptor-like serine/threonine-protein kinase At1g17230"/>
    <property type="match status" value="1"/>
</dbReference>
<keyword evidence="6" id="KW-0433">Leucine-rich repeat</keyword>
<evidence type="ECO:0000256" key="10">
    <source>
        <dbReference type="ARBA" id="ARBA00022737"/>
    </source>
</evidence>
<dbReference type="InterPro" id="IPR001611">
    <property type="entry name" value="Leu-rich_rpt"/>
</dbReference>
<keyword evidence="16" id="KW-0675">Receptor</keyword>
<dbReference type="InterPro" id="IPR032675">
    <property type="entry name" value="LRR_dom_sf"/>
</dbReference>
<dbReference type="Pfam" id="PF13966">
    <property type="entry name" value="zf-RVT"/>
    <property type="match status" value="1"/>
</dbReference>
<dbReference type="InterPro" id="IPR013210">
    <property type="entry name" value="LRR_N_plant-typ"/>
</dbReference>
<dbReference type="GO" id="GO:0005524">
    <property type="term" value="F:ATP binding"/>
    <property type="evidence" value="ECO:0007669"/>
    <property type="project" value="UniProtKB-UniRule"/>
</dbReference>
<dbReference type="PRINTS" id="PR00019">
    <property type="entry name" value="LEURICHRPT"/>
</dbReference>
<evidence type="ECO:0000256" key="3">
    <source>
        <dbReference type="ARBA" id="ARBA00022475"/>
    </source>
</evidence>
<dbReference type="SUPFAM" id="SSF52047">
    <property type="entry name" value="RNI-like"/>
    <property type="match status" value="1"/>
</dbReference>
<dbReference type="SUPFAM" id="SSF52058">
    <property type="entry name" value="L domain-like"/>
    <property type="match status" value="1"/>
</dbReference>
<dbReference type="Pfam" id="PF08263">
    <property type="entry name" value="LRRNT_2"/>
    <property type="match status" value="1"/>
</dbReference>
<evidence type="ECO:0000256" key="7">
    <source>
        <dbReference type="ARBA" id="ARBA00022679"/>
    </source>
</evidence>
<keyword evidence="14" id="KW-1133">Transmembrane helix</keyword>
<evidence type="ECO:0000256" key="1">
    <source>
        <dbReference type="ARBA" id="ARBA00004251"/>
    </source>
</evidence>
<keyword evidence="7" id="KW-0808">Transferase</keyword>
<dbReference type="PROSITE" id="PS00107">
    <property type="entry name" value="PROTEIN_KINASE_ATP"/>
    <property type="match status" value="1"/>
</dbReference>
<dbReference type="InterPro" id="IPR026960">
    <property type="entry name" value="RVT-Znf"/>
</dbReference>
<evidence type="ECO:0000256" key="19">
    <source>
        <dbReference type="ARBA" id="ARBA00048679"/>
    </source>
</evidence>
<dbReference type="InterPro" id="IPR003591">
    <property type="entry name" value="Leu-rich_rpt_typical-subtyp"/>
</dbReference>
<evidence type="ECO:0000256" key="9">
    <source>
        <dbReference type="ARBA" id="ARBA00022729"/>
    </source>
</evidence>
<keyword evidence="5" id="KW-0597">Phosphoprotein</keyword>
<dbReference type="InterPro" id="IPR011009">
    <property type="entry name" value="Kinase-like_dom_sf"/>
</dbReference>
<dbReference type="PANTHER" id="PTHR48005:SF90">
    <property type="entry name" value="OS02G0553000 PROTEIN"/>
    <property type="match status" value="1"/>
</dbReference>
<evidence type="ECO:0000256" key="5">
    <source>
        <dbReference type="ARBA" id="ARBA00022553"/>
    </source>
</evidence>
<name>N1R563_AEGTA</name>
<keyword evidence="8" id="KW-0812">Transmembrane</keyword>
<evidence type="ECO:0000256" key="8">
    <source>
        <dbReference type="ARBA" id="ARBA00022692"/>
    </source>
</evidence>
<dbReference type="FunFam" id="3.80.10.10:FF:000416">
    <property type="entry name" value="Probable leucine-rich repeat receptor-like protein kinase At5g63930"/>
    <property type="match status" value="1"/>
</dbReference>
<evidence type="ECO:0000256" key="4">
    <source>
        <dbReference type="ARBA" id="ARBA00022527"/>
    </source>
</evidence>
<evidence type="ECO:0000259" key="20">
    <source>
        <dbReference type="PROSITE" id="PS50011"/>
    </source>
</evidence>
<dbReference type="InterPro" id="IPR000719">
    <property type="entry name" value="Prot_kinase_dom"/>
</dbReference>
<dbReference type="FunFam" id="3.30.200.20:FF:000309">
    <property type="entry name" value="Leucine-rich repeat receptor protein kinase MSP1"/>
    <property type="match status" value="1"/>
</dbReference>
<evidence type="ECO:0000256" key="11">
    <source>
        <dbReference type="ARBA" id="ARBA00022741"/>
    </source>
</evidence>
<dbReference type="FunFam" id="3.80.10.10:FF:000383">
    <property type="entry name" value="Leucine-rich repeat receptor protein kinase EMS1"/>
    <property type="match status" value="1"/>
</dbReference>
<keyword evidence="13" id="KW-0067">ATP-binding</keyword>
<dbReference type="FunFam" id="3.80.10.10:FF:000400">
    <property type="entry name" value="Nuclear pore complex protein NUP107"/>
    <property type="match status" value="1"/>
</dbReference>
<dbReference type="Gene3D" id="3.80.10.10">
    <property type="entry name" value="Ribonuclease Inhibitor"/>
    <property type="match status" value="4"/>
</dbReference>
<evidence type="ECO:0000256" key="16">
    <source>
        <dbReference type="ARBA" id="ARBA00023170"/>
    </source>
</evidence>
<dbReference type="FunFam" id="1.10.510.10:FF:000479">
    <property type="entry name" value="Leucine-rich repeat receptor-like protein kinase"/>
    <property type="match status" value="1"/>
</dbReference>
<evidence type="ECO:0000256" key="2">
    <source>
        <dbReference type="ARBA" id="ARBA00012513"/>
    </source>
</evidence>
<dbReference type="EnsemblPlants" id="EMT33736">
    <property type="protein sequence ID" value="EMT33736"/>
    <property type="gene ID" value="F775_19696"/>
</dbReference>
<evidence type="ECO:0000256" key="6">
    <source>
        <dbReference type="ARBA" id="ARBA00022614"/>
    </source>
</evidence>
<dbReference type="Pfam" id="PF13855">
    <property type="entry name" value="LRR_8"/>
    <property type="match status" value="3"/>
</dbReference>
<keyword evidence="11" id="KW-0547">Nucleotide-binding</keyword>
<dbReference type="SMART" id="SM00365">
    <property type="entry name" value="LRR_SD22"/>
    <property type="match status" value="8"/>
</dbReference>
<keyword evidence="15" id="KW-0472">Membrane</keyword>
<reference evidence="21" key="1">
    <citation type="submission" date="2015-06" db="UniProtKB">
        <authorList>
            <consortium name="EnsemblPlants"/>
        </authorList>
    </citation>
    <scope>IDENTIFICATION</scope>
</reference>
<evidence type="ECO:0000313" key="21">
    <source>
        <dbReference type="EnsemblPlants" id="EMT33736"/>
    </source>
</evidence>
<dbReference type="Pfam" id="PF00069">
    <property type="entry name" value="Pkinase"/>
    <property type="match status" value="1"/>
</dbReference>
<protein>
    <recommendedName>
        <fullName evidence="2">non-specific serine/threonine protein kinase</fullName>
        <ecNumber evidence="2">2.7.11.1</ecNumber>
    </recommendedName>
</protein>
<dbReference type="SMART" id="SM00369">
    <property type="entry name" value="LRR_TYP"/>
    <property type="match status" value="10"/>
</dbReference>
<keyword evidence="9" id="KW-0732">Signal</keyword>
<accession>N1R563</accession>
<dbReference type="GO" id="GO:0004674">
    <property type="term" value="F:protein serine/threonine kinase activity"/>
    <property type="evidence" value="ECO:0007669"/>
    <property type="project" value="UniProtKB-KW"/>
</dbReference>
<keyword evidence="10" id="KW-0677">Repeat</keyword>
<dbReference type="InterPro" id="IPR051420">
    <property type="entry name" value="Ser_Thr_Kinases_DiverseReg"/>
</dbReference>
<dbReference type="PROSITE" id="PS51450">
    <property type="entry name" value="LRR"/>
    <property type="match status" value="1"/>
</dbReference>
<organism evidence="21">
    <name type="scientific">Aegilops tauschii</name>
    <name type="common">Tausch's goatgrass</name>
    <name type="synonym">Aegilops squarrosa</name>
    <dbReference type="NCBI Taxonomy" id="37682"/>
    <lineage>
        <taxon>Eukaryota</taxon>
        <taxon>Viridiplantae</taxon>
        <taxon>Streptophyta</taxon>
        <taxon>Embryophyta</taxon>
        <taxon>Tracheophyta</taxon>
        <taxon>Spermatophyta</taxon>
        <taxon>Magnoliopsida</taxon>
        <taxon>Liliopsida</taxon>
        <taxon>Poales</taxon>
        <taxon>Poaceae</taxon>
        <taxon>BOP clade</taxon>
        <taxon>Pooideae</taxon>
        <taxon>Triticodae</taxon>
        <taxon>Triticeae</taxon>
        <taxon>Triticinae</taxon>
        <taxon>Aegilops</taxon>
    </lineage>
</organism>
<dbReference type="Gene3D" id="3.30.200.20">
    <property type="entry name" value="Phosphorylase Kinase, domain 1"/>
    <property type="match status" value="1"/>
</dbReference>
<comment type="catalytic activity">
    <reaction evidence="19">
        <text>L-seryl-[protein] + ATP = O-phospho-L-seryl-[protein] + ADP + H(+)</text>
        <dbReference type="Rhea" id="RHEA:17989"/>
        <dbReference type="Rhea" id="RHEA-COMP:9863"/>
        <dbReference type="Rhea" id="RHEA-COMP:11604"/>
        <dbReference type="ChEBI" id="CHEBI:15378"/>
        <dbReference type="ChEBI" id="CHEBI:29999"/>
        <dbReference type="ChEBI" id="CHEBI:30616"/>
        <dbReference type="ChEBI" id="CHEBI:83421"/>
        <dbReference type="ChEBI" id="CHEBI:456216"/>
        <dbReference type="EC" id="2.7.11.1"/>
    </reaction>
</comment>
<proteinExistence type="predicted"/>
<keyword evidence="17" id="KW-0325">Glycoprotein</keyword>
<dbReference type="Pfam" id="PF00560">
    <property type="entry name" value="LRR_1"/>
    <property type="match status" value="3"/>
</dbReference>
<keyword evidence="3" id="KW-1003">Cell membrane</keyword>
<dbReference type="PANTHER" id="PTHR48005">
    <property type="entry name" value="LEUCINE RICH REPEAT KINASE 2"/>
    <property type="match status" value="1"/>
</dbReference>
<dbReference type="InterPro" id="IPR017441">
    <property type="entry name" value="Protein_kinase_ATP_BS"/>
</dbReference>
<keyword evidence="12" id="KW-0418">Kinase</keyword>
<dbReference type="EC" id="2.7.11.1" evidence="2"/>
<dbReference type="AlphaFoldDB" id="N1R563"/>
<dbReference type="PROSITE" id="PS00109">
    <property type="entry name" value="PROTEIN_KINASE_TYR"/>
    <property type="match status" value="1"/>
</dbReference>
<keyword evidence="4" id="KW-0723">Serine/threonine-protein kinase</keyword>
<evidence type="ECO:0000256" key="15">
    <source>
        <dbReference type="ARBA" id="ARBA00023136"/>
    </source>
</evidence>
<evidence type="ECO:0000256" key="18">
    <source>
        <dbReference type="ARBA" id="ARBA00047899"/>
    </source>
</evidence>
<evidence type="ECO:0000256" key="14">
    <source>
        <dbReference type="ARBA" id="ARBA00022989"/>
    </source>
</evidence>
<evidence type="ECO:0000256" key="12">
    <source>
        <dbReference type="ARBA" id="ARBA00022777"/>
    </source>
</evidence>
<dbReference type="GO" id="GO:0005886">
    <property type="term" value="C:plasma membrane"/>
    <property type="evidence" value="ECO:0007669"/>
    <property type="project" value="UniProtKB-SubCell"/>
</dbReference>
<dbReference type="InterPro" id="IPR055414">
    <property type="entry name" value="LRR_R13L4/SHOC2-like"/>
</dbReference>
<comment type="catalytic activity">
    <reaction evidence="18">
        <text>L-threonyl-[protein] + ATP = O-phospho-L-threonyl-[protein] + ADP + H(+)</text>
        <dbReference type="Rhea" id="RHEA:46608"/>
        <dbReference type="Rhea" id="RHEA-COMP:11060"/>
        <dbReference type="Rhea" id="RHEA-COMP:11605"/>
        <dbReference type="ChEBI" id="CHEBI:15378"/>
        <dbReference type="ChEBI" id="CHEBI:30013"/>
        <dbReference type="ChEBI" id="CHEBI:30616"/>
        <dbReference type="ChEBI" id="CHEBI:61977"/>
        <dbReference type="ChEBI" id="CHEBI:456216"/>
        <dbReference type="EC" id="2.7.11.1"/>
    </reaction>
</comment>
<evidence type="ECO:0000256" key="13">
    <source>
        <dbReference type="ARBA" id="ARBA00022840"/>
    </source>
</evidence>
<evidence type="ECO:0000256" key="17">
    <source>
        <dbReference type="ARBA" id="ARBA00023180"/>
    </source>
</evidence>